<proteinExistence type="predicted"/>
<dbReference type="EMBL" id="FQWS01000001">
    <property type="protein sequence ID" value="SHG59755.1"/>
    <property type="molecule type" value="Genomic_DNA"/>
</dbReference>
<dbReference type="STRING" id="1089305.SAMN05444148_0518"/>
<feature type="signal peptide" evidence="1">
    <location>
        <begin position="1"/>
        <end position="24"/>
    </location>
</feature>
<organism evidence="2 3">
    <name type="scientific">Winogradskyella jejuensis</name>
    <dbReference type="NCBI Taxonomy" id="1089305"/>
    <lineage>
        <taxon>Bacteria</taxon>
        <taxon>Pseudomonadati</taxon>
        <taxon>Bacteroidota</taxon>
        <taxon>Flavobacteriia</taxon>
        <taxon>Flavobacteriales</taxon>
        <taxon>Flavobacteriaceae</taxon>
        <taxon>Winogradskyella</taxon>
    </lineage>
</organism>
<dbReference type="RefSeq" id="WP_073082610.1">
    <property type="nucleotide sequence ID" value="NZ_FQWS01000001.1"/>
</dbReference>
<reference evidence="3" key="1">
    <citation type="submission" date="2016-11" db="EMBL/GenBank/DDBJ databases">
        <authorList>
            <person name="Varghese N."/>
            <person name="Submissions S."/>
        </authorList>
    </citation>
    <scope>NUCLEOTIDE SEQUENCE [LARGE SCALE GENOMIC DNA]</scope>
    <source>
        <strain evidence="3">DSM 25330</strain>
    </source>
</reference>
<evidence type="ECO:0000313" key="3">
    <source>
        <dbReference type="Proteomes" id="UP000184522"/>
    </source>
</evidence>
<dbReference type="Pfam" id="PF13715">
    <property type="entry name" value="CarbopepD_reg_2"/>
    <property type="match status" value="1"/>
</dbReference>
<evidence type="ECO:0000256" key="1">
    <source>
        <dbReference type="SAM" id="SignalP"/>
    </source>
</evidence>
<dbReference type="InterPro" id="IPR008969">
    <property type="entry name" value="CarboxyPept-like_regulatory"/>
</dbReference>
<sequence>MKSQPSKTVFFLLAFLGAFFSALAQDVERVEINGRINVEVEDKEGITVYNQSSNKGTITDENGAFKIFVAENDVIAFGALQFQDFTIRIDERIIKSRQVSVRLVEEVNKLDEVIVLPYDLSGNLNVDVEAVRTYNVEMSEIYKGEEDFDDYKFSADNKTKIDDPLLDENRFRNGLNFVNIFKEVFPKDKKKKVNALEEFQARQSPLFKRYDSEYLNENFEIPLDLAEAFILFVEREGYKESLLMKKNEMYLIGHLHKQSKRFLKLKN</sequence>
<evidence type="ECO:0008006" key="4">
    <source>
        <dbReference type="Google" id="ProtNLM"/>
    </source>
</evidence>
<keyword evidence="1" id="KW-0732">Signal</keyword>
<protein>
    <recommendedName>
        <fullName evidence="4">CarboxypepD_reg-like domain-containing protein</fullName>
    </recommendedName>
</protein>
<name>A0A1M5L491_9FLAO</name>
<dbReference type="OrthoDB" id="1436952at2"/>
<keyword evidence="3" id="KW-1185">Reference proteome</keyword>
<dbReference type="AlphaFoldDB" id="A0A1M5L491"/>
<accession>A0A1M5L491</accession>
<evidence type="ECO:0000313" key="2">
    <source>
        <dbReference type="EMBL" id="SHG59755.1"/>
    </source>
</evidence>
<dbReference type="SUPFAM" id="SSF49464">
    <property type="entry name" value="Carboxypeptidase regulatory domain-like"/>
    <property type="match status" value="1"/>
</dbReference>
<feature type="chain" id="PRO_5012906340" description="CarboxypepD_reg-like domain-containing protein" evidence="1">
    <location>
        <begin position="25"/>
        <end position="267"/>
    </location>
</feature>
<gene>
    <name evidence="2" type="ORF">SAMN05444148_0518</name>
</gene>
<dbReference type="Proteomes" id="UP000184522">
    <property type="component" value="Unassembled WGS sequence"/>
</dbReference>